<dbReference type="AlphaFoldDB" id="A0A4S4DPM5"/>
<organism evidence="1 2">
    <name type="scientific">Camellia sinensis var. sinensis</name>
    <name type="common">China tea</name>
    <dbReference type="NCBI Taxonomy" id="542762"/>
    <lineage>
        <taxon>Eukaryota</taxon>
        <taxon>Viridiplantae</taxon>
        <taxon>Streptophyta</taxon>
        <taxon>Embryophyta</taxon>
        <taxon>Tracheophyta</taxon>
        <taxon>Spermatophyta</taxon>
        <taxon>Magnoliopsida</taxon>
        <taxon>eudicotyledons</taxon>
        <taxon>Gunneridae</taxon>
        <taxon>Pentapetalae</taxon>
        <taxon>asterids</taxon>
        <taxon>Ericales</taxon>
        <taxon>Theaceae</taxon>
        <taxon>Camellia</taxon>
    </lineage>
</organism>
<dbReference type="PANTHER" id="PTHR37610:SF40">
    <property type="entry name" value="OS01G0909600 PROTEIN"/>
    <property type="match status" value="1"/>
</dbReference>
<proteinExistence type="predicted"/>
<keyword evidence="2" id="KW-1185">Reference proteome</keyword>
<dbReference type="PANTHER" id="PTHR37610">
    <property type="entry name" value="CCHC-TYPE DOMAIN-CONTAINING PROTEIN"/>
    <property type="match status" value="1"/>
</dbReference>
<comment type="caution">
    <text evidence="1">The sequence shown here is derived from an EMBL/GenBank/DDBJ whole genome shotgun (WGS) entry which is preliminary data.</text>
</comment>
<dbReference type="Proteomes" id="UP000306102">
    <property type="component" value="Unassembled WGS sequence"/>
</dbReference>
<evidence type="ECO:0000313" key="2">
    <source>
        <dbReference type="Proteomes" id="UP000306102"/>
    </source>
</evidence>
<reference evidence="1 2" key="1">
    <citation type="journal article" date="2018" name="Proc. Natl. Acad. Sci. U.S.A.">
        <title>Draft genome sequence of Camellia sinensis var. sinensis provides insights into the evolution of the tea genome and tea quality.</title>
        <authorList>
            <person name="Wei C."/>
            <person name="Yang H."/>
            <person name="Wang S."/>
            <person name="Zhao J."/>
            <person name="Liu C."/>
            <person name="Gao L."/>
            <person name="Xia E."/>
            <person name="Lu Y."/>
            <person name="Tai Y."/>
            <person name="She G."/>
            <person name="Sun J."/>
            <person name="Cao H."/>
            <person name="Tong W."/>
            <person name="Gao Q."/>
            <person name="Li Y."/>
            <person name="Deng W."/>
            <person name="Jiang X."/>
            <person name="Wang W."/>
            <person name="Chen Q."/>
            <person name="Zhang S."/>
            <person name="Li H."/>
            <person name="Wu J."/>
            <person name="Wang P."/>
            <person name="Li P."/>
            <person name="Shi C."/>
            <person name="Zheng F."/>
            <person name="Jian J."/>
            <person name="Huang B."/>
            <person name="Shan D."/>
            <person name="Shi M."/>
            <person name="Fang C."/>
            <person name="Yue Y."/>
            <person name="Li F."/>
            <person name="Li D."/>
            <person name="Wei S."/>
            <person name="Han B."/>
            <person name="Jiang C."/>
            <person name="Yin Y."/>
            <person name="Xia T."/>
            <person name="Zhang Z."/>
            <person name="Bennetzen J.L."/>
            <person name="Zhao S."/>
            <person name="Wan X."/>
        </authorList>
    </citation>
    <scope>NUCLEOTIDE SEQUENCE [LARGE SCALE GENOMIC DNA]</scope>
    <source>
        <strain evidence="2">cv. Shuchazao</strain>
        <tissue evidence="1">Leaf</tissue>
    </source>
</reference>
<dbReference type="EMBL" id="SDRB02010684">
    <property type="protein sequence ID" value="THG04989.1"/>
    <property type="molecule type" value="Genomic_DNA"/>
</dbReference>
<accession>A0A4S4DPM5</accession>
<protein>
    <submittedName>
        <fullName evidence="1">Uncharacterized protein</fullName>
    </submittedName>
</protein>
<name>A0A4S4DPM5_CAMSN</name>
<gene>
    <name evidence="1" type="ORF">TEA_018990</name>
</gene>
<evidence type="ECO:0000313" key="1">
    <source>
        <dbReference type="EMBL" id="THG04989.1"/>
    </source>
</evidence>
<sequence>MSSLFEKYPYPPDFNAPPKRIPVSDVGHDYAISTEEVENDDYSSWERSEVYLGPVQLSSKKSMLDFTDLQGLAGFIDGTVEALPEGVPVSDIGDYSASCIEEVDNQDYRSWKRSDNLIWGWILIMLTKYILQQVLLFRTAKVVWTMLEKMFHLAKAFSQLVAMPPVRPPGINEAEQILYAQKTLKRITARHETNVAL</sequence>